<dbReference type="GO" id="GO:0008270">
    <property type="term" value="F:zinc ion binding"/>
    <property type="evidence" value="ECO:0007669"/>
    <property type="project" value="UniProtKB-KW"/>
</dbReference>
<feature type="compositionally biased region" description="Low complexity" evidence="2">
    <location>
        <begin position="54"/>
        <end position="63"/>
    </location>
</feature>
<accession>A0A6G0MV30</accession>
<dbReference type="Proteomes" id="UP000476176">
    <property type="component" value="Unassembled WGS sequence"/>
</dbReference>
<evidence type="ECO:0000256" key="1">
    <source>
        <dbReference type="PROSITE-ProRule" id="PRU00325"/>
    </source>
</evidence>
<keyword evidence="1" id="KW-0862">Zinc</keyword>
<dbReference type="PROSITE" id="PS50966">
    <property type="entry name" value="ZF_SWIM"/>
    <property type="match status" value="1"/>
</dbReference>
<name>A0A6G0MV30_9STRA</name>
<dbReference type="PANTHER" id="PTHR31569:SF4">
    <property type="entry name" value="SWIM-TYPE DOMAIN-CONTAINING PROTEIN"/>
    <property type="match status" value="1"/>
</dbReference>
<protein>
    <recommendedName>
        <fullName evidence="3">SWIM-type domain-containing protein</fullName>
    </recommendedName>
</protein>
<dbReference type="InterPro" id="IPR007527">
    <property type="entry name" value="Znf_SWIM"/>
</dbReference>
<gene>
    <name evidence="4" type="ORF">PF004_g24424</name>
</gene>
<keyword evidence="1" id="KW-0479">Metal-binding</keyword>
<evidence type="ECO:0000313" key="4">
    <source>
        <dbReference type="EMBL" id="KAE9181804.1"/>
    </source>
</evidence>
<sequence length="704" mass="78479">MPYDLRVKAAVGPTRAEVYATSSDAAEEWVESSDDTSNNTSRQASMSKQRRASRSSSSAVSLQGDSEGSESVVAVPPPLQRTQFSSLGELQEYLVDYEKATYQLSSLVPDEWGKRKRQQSRLLGCEAQINACVQVVDDSVPTFAVRITTVRLEHNHHLMDELRRAGAKKKSIMRYIQEKSGCVPNNQDVHNLVRKLKKQSDTAPTSAKRLRQWMIEFSAEPGNIGRIFVDKVQKKTVATCITLQTEHMRELFDRFPEVLMIDATHACGIAERAPANAYDSAGLVQAKQSCLDSYQFHVIKYLREEITRADYGFNAWQKQQLQSIASLLVYAKTLREFERYRDYMRHVMAVGSGRPFRTALPLLSSASSVPLGATTCDLGVRSDIVGAVRDELVAGHGELGARCPKLGAGGPELGTERAELRFDSSTVSGDAVGSGSASEHPFEAYFVKNWDSCRPMWCAFERQNAVTLGNNTNNRIEASWKQLKDLVNSFTGVDEFSGKLDMILIQHNSDNEDALDEPRAEYSVNKRDWVCSCLFMSSRLLPCRHVFYLRKALNYENVIPTQLLNPRWLISTLRSKNDVVEFSGESFAMAPVMQEPNVVWDSNRKFREASAVTKTINEHLSGLGMREYKTAIRALHNIATLFKHGQFDVILDASEQRLECHGGELFGDTEFADALSENDSNSVVNEASAGVLEGADISHSVQPT</sequence>
<reference evidence="4 5" key="1">
    <citation type="submission" date="2018-09" db="EMBL/GenBank/DDBJ databases">
        <title>Genomic investigation of the strawberry pathogen Phytophthora fragariae indicates pathogenicity is determined by transcriptional variation in three key races.</title>
        <authorList>
            <person name="Adams T.M."/>
            <person name="Armitage A.D."/>
            <person name="Sobczyk M.K."/>
            <person name="Bates H.J."/>
            <person name="Dunwell J.M."/>
            <person name="Nellist C.F."/>
            <person name="Harrison R.J."/>
        </authorList>
    </citation>
    <scope>NUCLEOTIDE SEQUENCE [LARGE SCALE GENOMIC DNA]</scope>
    <source>
        <strain evidence="4 5">BC-23</strain>
    </source>
</reference>
<dbReference type="Pfam" id="PF21056">
    <property type="entry name" value="ZSWIM1-3_RNaseH-like"/>
    <property type="match status" value="1"/>
</dbReference>
<dbReference type="InterPro" id="IPR052579">
    <property type="entry name" value="Zinc_finger_SWIM"/>
</dbReference>
<evidence type="ECO:0000256" key="2">
    <source>
        <dbReference type="SAM" id="MobiDB-lite"/>
    </source>
</evidence>
<evidence type="ECO:0000313" key="5">
    <source>
        <dbReference type="Proteomes" id="UP000476176"/>
    </source>
</evidence>
<organism evidence="4 5">
    <name type="scientific">Phytophthora fragariae</name>
    <dbReference type="NCBI Taxonomy" id="53985"/>
    <lineage>
        <taxon>Eukaryota</taxon>
        <taxon>Sar</taxon>
        <taxon>Stramenopiles</taxon>
        <taxon>Oomycota</taxon>
        <taxon>Peronosporomycetes</taxon>
        <taxon>Peronosporales</taxon>
        <taxon>Peronosporaceae</taxon>
        <taxon>Phytophthora</taxon>
    </lineage>
</organism>
<dbReference type="PANTHER" id="PTHR31569">
    <property type="entry name" value="SWIM-TYPE DOMAIN-CONTAINING PROTEIN"/>
    <property type="match status" value="1"/>
</dbReference>
<feature type="domain" description="SWIM-type" evidence="3">
    <location>
        <begin position="522"/>
        <end position="554"/>
    </location>
</feature>
<dbReference type="EMBL" id="QXGC01002787">
    <property type="protein sequence ID" value="KAE9181804.1"/>
    <property type="molecule type" value="Genomic_DNA"/>
</dbReference>
<dbReference type="InterPro" id="IPR048324">
    <property type="entry name" value="ZSWIM1-3_RNaseH-like"/>
</dbReference>
<keyword evidence="1" id="KW-0863">Zinc-finger</keyword>
<comment type="caution">
    <text evidence="4">The sequence shown here is derived from an EMBL/GenBank/DDBJ whole genome shotgun (WGS) entry which is preliminary data.</text>
</comment>
<evidence type="ECO:0000259" key="3">
    <source>
        <dbReference type="PROSITE" id="PS50966"/>
    </source>
</evidence>
<feature type="region of interest" description="Disordered" evidence="2">
    <location>
        <begin position="18"/>
        <end position="75"/>
    </location>
</feature>
<feature type="compositionally biased region" description="Acidic residues" evidence="2">
    <location>
        <begin position="25"/>
        <end position="34"/>
    </location>
</feature>
<dbReference type="AlphaFoldDB" id="A0A6G0MV30"/>
<proteinExistence type="predicted"/>